<organism evidence="2 3">
    <name type="scientific">Matsumuraeses phaseoli granulovirus</name>
    <dbReference type="NCBI Taxonomy" id="2760664"/>
    <lineage>
        <taxon>Viruses</taxon>
        <taxon>Viruses incertae sedis</taxon>
        <taxon>Naldaviricetes</taxon>
        <taxon>Lefavirales</taxon>
        <taxon>Baculoviridae</taxon>
        <taxon>Betabaculovirus</taxon>
        <taxon>Betabaculovirus maphaseoli</taxon>
    </lineage>
</organism>
<dbReference type="GeneID" id="80539453"/>
<evidence type="ECO:0000313" key="3">
    <source>
        <dbReference type="Proteomes" id="UP000829694"/>
    </source>
</evidence>
<feature type="domain" description="Bro-N" evidence="1">
    <location>
        <begin position="144"/>
        <end position="256"/>
    </location>
</feature>
<dbReference type="Proteomes" id="UP000829694">
    <property type="component" value="Segment"/>
</dbReference>
<evidence type="ECO:0000259" key="1">
    <source>
        <dbReference type="PROSITE" id="PS51750"/>
    </source>
</evidence>
<keyword evidence="3" id="KW-1185">Reference proteome</keyword>
<dbReference type="Pfam" id="PF02498">
    <property type="entry name" value="Bro-N"/>
    <property type="match status" value="1"/>
</dbReference>
<dbReference type="InterPro" id="IPR003497">
    <property type="entry name" value="BRO_N_domain"/>
</dbReference>
<dbReference type="PROSITE" id="PS51750">
    <property type="entry name" value="BRO_N"/>
    <property type="match status" value="1"/>
</dbReference>
<dbReference type="RefSeq" id="YP_010800807.1">
    <property type="nucleotide sequence ID" value="NC_076905.1"/>
</dbReference>
<dbReference type="EMBL" id="MT844067">
    <property type="protein sequence ID" value="QOD40052.1"/>
    <property type="molecule type" value="Genomic_DNA"/>
</dbReference>
<accession>A0AAE7MLL7</accession>
<name>A0AAE7MLL7_9BBAC</name>
<evidence type="ECO:0000313" key="2">
    <source>
        <dbReference type="EMBL" id="QOD40052.1"/>
    </source>
</evidence>
<dbReference type="KEGG" id="vg:80539453"/>
<protein>
    <submittedName>
        <fullName evidence="2">Maph89</fullName>
    </submittedName>
</protein>
<proteinExistence type="predicted"/>
<reference evidence="2" key="1">
    <citation type="journal article" date="2020" name="Viruses">
        <title>Genome Analysis of a Novel Clade b Betabaculovirus Isolated from the Legume Pest Matsumuraeses phaseoli (Lepidoptera: Tortricidae).</title>
        <authorList>
            <person name="Shu R."/>
            <person name="Meng Q."/>
            <person name="Miao L."/>
            <person name="Liang H."/>
            <person name="Chen J."/>
            <person name="Xu Y."/>
            <person name="Cheng L."/>
            <person name="Jin W."/>
            <person name="Qin Q."/>
            <person name="Zhang H."/>
        </authorList>
    </citation>
    <scope>NUCLEOTIDE SEQUENCE</scope>
    <source>
        <strain evidence="2">IOZ01</strain>
    </source>
</reference>
<sequence>MKRGLYYFLDVYPIVLLDFGNDNYYFKLKQLVACFRSTFNKTLRCLHPRYVIKFKILKEAYPGYNEHTLHPNTLLVHINGFKNLTQTLCKKPMRQMFYEFVCQCLKKDNKIVDKNYQVHNVEDGNINMPEEQLYECVNCDYGTVNNIEFIGFENKFYFKAVDVARYIQCSSSYTINKYVDDKNMVLWRDLKNYFNNMCVWSNYTNRWKNHTIFLKELGLQQLIMAVKKDDKLYRDIIIDVNTFDDKKFEPYIKQLSKYKKKHLKANGCVLGKMLDDTVEFIMLPNKIIYFKLRQIVKHYSLRIANYNYYCNHLKDWSQLKRNLTKCNINWKKNLVMVDAEGVYKMLKDVGLQTEAEEFFFNKIYNATTSAFNHSEKA</sequence>
<gene>
    <name evidence="2" type="primary">Maph89</name>
    <name evidence="2" type="ORF">H4Q86_089</name>
</gene>